<dbReference type="PANTHER" id="PTHR46244">
    <property type="entry name" value="PHOSPHOENOLPYRUVATE-PROTEIN PHOSPHOTRANSFERASE"/>
    <property type="match status" value="1"/>
</dbReference>
<feature type="domain" description="PEP-utilising enzyme mobile" evidence="19">
    <location>
        <begin position="153"/>
        <end position="225"/>
    </location>
</feature>
<feature type="domain" description="Phosphotransferase system enzyme I N-terminal" evidence="21">
    <location>
        <begin position="5"/>
        <end position="126"/>
    </location>
</feature>
<dbReference type="Gene3D" id="3.50.30.10">
    <property type="entry name" value="Phosphohistidine domain"/>
    <property type="match status" value="1"/>
</dbReference>
<accession>A0ABQ4K134</accession>
<dbReference type="RefSeq" id="WP_212962107.1">
    <property type="nucleotide sequence ID" value="NZ_BOQT01000002.1"/>
</dbReference>
<keyword evidence="18" id="KW-0175">Coiled coil</keyword>
<dbReference type="SUPFAM" id="SSF47831">
    <property type="entry name" value="Enzyme I of the PEP:sugar phosphotransferase system HPr-binding (sub)domain"/>
    <property type="match status" value="1"/>
</dbReference>
<dbReference type="Pfam" id="PF05524">
    <property type="entry name" value="PEP-utilisers_N"/>
    <property type="match status" value="1"/>
</dbReference>
<evidence type="ECO:0000259" key="20">
    <source>
        <dbReference type="Pfam" id="PF02896"/>
    </source>
</evidence>
<comment type="cofactor">
    <cofactor evidence="2 17">
        <name>Mg(2+)</name>
        <dbReference type="ChEBI" id="CHEBI:18420"/>
    </cofactor>
</comment>
<feature type="coiled-coil region" evidence="18">
    <location>
        <begin position="26"/>
        <end position="60"/>
    </location>
</feature>
<dbReference type="Gene3D" id="1.10.274.10">
    <property type="entry name" value="PtsI, HPr-binding domain"/>
    <property type="match status" value="1"/>
</dbReference>
<keyword evidence="15 17" id="KW-0460">Magnesium</keyword>
<evidence type="ECO:0000256" key="7">
    <source>
        <dbReference type="ARBA" id="ARBA00016544"/>
    </source>
</evidence>
<evidence type="ECO:0000256" key="17">
    <source>
        <dbReference type="PIRNR" id="PIRNR000732"/>
    </source>
</evidence>
<keyword evidence="10 17" id="KW-0762">Sugar transport</keyword>
<comment type="catalytic activity">
    <reaction evidence="1 17">
        <text>L-histidyl-[protein] + phosphoenolpyruvate = N(pros)-phospho-L-histidyl-[protein] + pyruvate</text>
        <dbReference type="Rhea" id="RHEA:23880"/>
        <dbReference type="Rhea" id="RHEA-COMP:9745"/>
        <dbReference type="Rhea" id="RHEA-COMP:9746"/>
        <dbReference type="ChEBI" id="CHEBI:15361"/>
        <dbReference type="ChEBI" id="CHEBI:29979"/>
        <dbReference type="ChEBI" id="CHEBI:58702"/>
        <dbReference type="ChEBI" id="CHEBI:64837"/>
        <dbReference type="EC" id="2.7.3.9"/>
    </reaction>
</comment>
<dbReference type="PRINTS" id="PR01736">
    <property type="entry name" value="PHPHTRNFRASE"/>
</dbReference>
<comment type="subcellular location">
    <subcellularLocation>
        <location evidence="4 17">Cytoplasm</location>
    </subcellularLocation>
</comment>
<evidence type="ECO:0000256" key="15">
    <source>
        <dbReference type="ARBA" id="ARBA00022842"/>
    </source>
</evidence>
<reference evidence="22 23" key="1">
    <citation type="submission" date="2021-03" db="EMBL/GenBank/DDBJ databases">
        <title>Antimicrobial resistance genes in bacteria isolated from Japanese honey, and their potential for conferring macrolide and lincosamide resistance in the American foulbrood pathogen Paenibacillus larvae.</title>
        <authorList>
            <person name="Okamoto M."/>
            <person name="Kumagai M."/>
            <person name="Kanamori H."/>
            <person name="Takamatsu D."/>
        </authorList>
    </citation>
    <scope>NUCLEOTIDE SEQUENCE [LARGE SCALE GENOMIC DNA]</scope>
    <source>
        <strain evidence="22 23">J1TS3</strain>
    </source>
</reference>
<keyword evidence="23" id="KW-1185">Reference proteome</keyword>
<dbReference type="Pfam" id="PF00391">
    <property type="entry name" value="PEP-utilizers"/>
    <property type="match status" value="1"/>
</dbReference>
<evidence type="ECO:0000313" key="23">
    <source>
        <dbReference type="Proteomes" id="UP000680279"/>
    </source>
</evidence>
<evidence type="ECO:0000256" key="2">
    <source>
        <dbReference type="ARBA" id="ARBA00001946"/>
    </source>
</evidence>
<keyword evidence="9 17" id="KW-0963">Cytoplasm</keyword>
<evidence type="ECO:0000313" key="22">
    <source>
        <dbReference type="EMBL" id="GIN19471.1"/>
    </source>
</evidence>
<dbReference type="PANTHER" id="PTHR46244:SF3">
    <property type="entry name" value="PHOSPHOENOLPYRUVATE-PROTEIN PHOSPHOTRANSFERASE"/>
    <property type="match status" value="1"/>
</dbReference>
<keyword evidence="8 17" id="KW-0813">Transport</keyword>
<proteinExistence type="inferred from homology"/>
<evidence type="ECO:0000259" key="21">
    <source>
        <dbReference type="Pfam" id="PF05524"/>
    </source>
</evidence>
<dbReference type="InterPro" id="IPR015813">
    <property type="entry name" value="Pyrv/PenolPyrv_kinase-like_dom"/>
</dbReference>
<sequence length="576" mass="64605">MITLKGIKASAGIAIAKAYRLEELVLKTEKREIEDKELEIQRFKDAIMKAKNDLKEIKEHTQQKLGADKADIFAAHLLVLEDPELLNSVEQKIINEGLNAEFATQEIVDMFVSMFESMENEYMKERATDIRDVTKRVIAHLLGVHVPNPSMINEEVVIVAEDLTPSDTAQLNRQYVKGFVTNIGGSTSHSAIMARSMEIPAVVGTKGVMNHVDNGSIIIIDGLDGKVIIDPHPDIMKEFEKKKIAYESQKIEWKRLVNLRTVSADGYPIELAANIGTPEDIQSVLENGGEGIGLYRSEFLYMGREQLPTEEEQFTAYKTVLECMEGKPVVVRTLDIGGDKELPYLNFPKEMNPFLGFRAIRLCLEEQEMFRTQLRALLRASVYGNLKIMFPMIATIEEFRQAKAILSEEKEKLQSLGTAVSESIEVGMMVEIPASAMMADLFAKETDFFSIGTNDLVQYMMAADRMNESVSYLYQPYHPAILRLINNVIEAAHKEGKWVGMCGEMAGDPLAIPLLLALGLDEFSMSATSILPARSQIQHLSREEAIGYKEKILAMSTSEEVVNFVKEQFLLTKYKG</sequence>
<dbReference type="PIRSF" id="PIRSF000732">
    <property type="entry name" value="PTS_enzyme_I"/>
    <property type="match status" value="1"/>
</dbReference>
<evidence type="ECO:0000256" key="10">
    <source>
        <dbReference type="ARBA" id="ARBA00022597"/>
    </source>
</evidence>
<feature type="domain" description="PEP-utilising enzyme C-terminal" evidence="20">
    <location>
        <begin position="252"/>
        <end position="540"/>
    </location>
</feature>
<dbReference type="Proteomes" id="UP000680279">
    <property type="component" value="Unassembled WGS sequence"/>
</dbReference>
<evidence type="ECO:0000256" key="6">
    <source>
        <dbReference type="ARBA" id="ARBA00012232"/>
    </source>
</evidence>
<dbReference type="InterPro" id="IPR008731">
    <property type="entry name" value="PTS_EIN"/>
</dbReference>
<gene>
    <name evidence="22" type="primary">ptsI</name>
    <name evidence="22" type="ORF">J1TS3_06050</name>
</gene>
<evidence type="ECO:0000256" key="12">
    <source>
        <dbReference type="ARBA" id="ARBA00022683"/>
    </source>
</evidence>
<dbReference type="SUPFAM" id="SSF52009">
    <property type="entry name" value="Phosphohistidine domain"/>
    <property type="match status" value="1"/>
</dbReference>
<dbReference type="PROSITE" id="PS00370">
    <property type="entry name" value="PEP_ENZYMES_PHOS_SITE"/>
    <property type="match status" value="1"/>
</dbReference>
<name>A0ABQ4K134_9BACI</name>
<dbReference type="InterPro" id="IPR036618">
    <property type="entry name" value="PtsI_HPr-bd_sf"/>
</dbReference>
<evidence type="ECO:0000256" key="16">
    <source>
        <dbReference type="ARBA" id="ARBA00033235"/>
    </source>
</evidence>
<comment type="caution">
    <text evidence="22">The sequence shown here is derived from an EMBL/GenBank/DDBJ whole genome shotgun (WGS) entry which is preliminary data.</text>
</comment>
<dbReference type="InterPro" id="IPR050499">
    <property type="entry name" value="PEP-utilizing_PTS_enzyme"/>
</dbReference>
<dbReference type="InterPro" id="IPR024692">
    <property type="entry name" value="PTS_EI"/>
</dbReference>
<evidence type="ECO:0000256" key="5">
    <source>
        <dbReference type="ARBA" id="ARBA00007837"/>
    </source>
</evidence>
<evidence type="ECO:0000256" key="4">
    <source>
        <dbReference type="ARBA" id="ARBA00004496"/>
    </source>
</evidence>
<dbReference type="InterPro" id="IPR036637">
    <property type="entry name" value="Phosphohistidine_dom_sf"/>
</dbReference>
<dbReference type="NCBIfam" id="TIGR01417">
    <property type="entry name" value="PTS_I_fam"/>
    <property type="match status" value="1"/>
</dbReference>
<protein>
    <recommendedName>
        <fullName evidence="7 17">Phosphoenolpyruvate-protein phosphotransferase</fullName>
        <ecNumber evidence="6 17">2.7.3.9</ecNumber>
    </recommendedName>
    <alternativeName>
        <fullName evidence="16 17">Phosphotransferase system, enzyme I</fullName>
    </alternativeName>
</protein>
<evidence type="ECO:0000256" key="13">
    <source>
        <dbReference type="ARBA" id="ARBA00022723"/>
    </source>
</evidence>
<comment type="similarity">
    <text evidence="5 17">Belongs to the PEP-utilizing enzyme family.</text>
</comment>
<evidence type="ECO:0000256" key="1">
    <source>
        <dbReference type="ARBA" id="ARBA00000683"/>
    </source>
</evidence>
<dbReference type="InterPro" id="IPR000121">
    <property type="entry name" value="PEP_util_C"/>
</dbReference>
<organism evidence="22 23">
    <name type="scientific">Siminovitchia fordii</name>
    <dbReference type="NCBI Taxonomy" id="254759"/>
    <lineage>
        <taxon>Bacteria</taxon>
        <taxon>Bacillati</taxon>
        <taxon>Bacillota</taxon>
        <taxon>Bacilli</taxon>
        <taxon>Bacillales</taxon>
        <taxon>Bacillaceae</taxon>
        <taxon>Siminovitchia</taxon>
    </lineage>
</organism>
<keyword evidence="11 17" id="KW-0808">Transferase</keyword>
<dbReference type="InterPro" id="IPR008279">
    <property type="entry name" value="PEP-util_enz_mobile_dom"/>
</dbReference>
<dbReference type="InterPro" id="IPR006318">
    <property type="entry name" value="PTS_EI-like"/>
</dbReference>
<dbReference type="EMBL" id="BOQT01000002">
    <property type="protein sequence ID" value="GIN19471.1"/>
    <property type="molecule type" value="Genomic_DNA"/>
</dbReference>
<evidence type="ECO:0000259" key="19">
    <source>
        <dbReference type="Pfam" id="PF00391"/>
    </source>
</evidence>
<evidence type="ECO:0000256" key="11">
    <source>
        <dbReference type="ARBA" id="ARBA00022679"/>
    </source>
</evidence>
<evidence type="ECO:0000256" key="14">
    <source>
        <dbReference type="ARBA" id="ARBA00022777"/>
    </source>
</evidence>
<evidence type="ECO:0000256" key="18">
    <source>
        <dbReference type="SAM" id="Coils"/>
    </source>
</evidence>
<comment type="function">
    <text evidence="3 17">General (non sugar-specific) component of the phosphoenolpyruvate-dependent sugar phosphotransferase system (sugar PTS). This major carbohydrate active-transport system catalyzes the phosphorylation of incoming sugar substrates concomitantly with their translocation across the cell membrane. Enzyme I transfers the phosphoryl group from phosphoenolpyruvate (PEP) to the phosphoryl carrier protein (HPr).</text>
</comment>
<keyword evidence="13 17" id="KW-0479">Metal-binding</keyword>
<evidence type="ECO:0000256" key="3">
    <source>
        <dbReference type="ARBA" id="ARBA00002728"/>
    </source>
</evidence>
<dbReference type="InterPro" id="IPR040442">
    <property type="entry name" value="Pyrv_kinase-like_dom_sf"/>
</dbReference>
<keyword evidence="12 17" id="KW-0598">Phosphotransferase system</keyword>
<dbReference type="InterPro" id="IPR018274">
    <property type="entry name" value="PEP_util_AS"/>
</dbReference>
<dbReference type="Gene3D" id="3.20.20.60">
    <property type="entry name" value="Phosphoenolpyruvate-binding domains"/>
    <property type="match status" value="1"/>
</dbReference>
<evidence type="ECO:0000256" key="8">
    <source>
        <dbReference type="ARBA" id="ARBA00022448"/>
    </source>
</evidence>
<keyword evidence="14 17" id="KW-0418">Kinase</keyword>
<dbReference type="SUPFAM" id="SSF51621">
    <property type="entry name" value="Phosphoenolpyruvate/pyruvate domain"/>
    <property type="match status" value="1"/>
</dbReference>
<evidence type="ECO:0000256" key="9">
    <source>
        <dbReference type="ARBA" id="ARBA00022490"/>
    </source>
</evidence>
<dbReference type="Pfam" id="PF02896">
    <property type="entry name" value="PEP-utilizers_C"/>
    <property type="match status" value="1"/>
</dbReference>
<dbReference type="EC" id="2.7.3.9" evidence="6 17"/>